<dbReference type="GeneID" id="87620545"/>
<dbReference type="EMBL" id="RZTZ01000020">
    <property type="protein sequence ID" value="RVT56997.1"/>
    <property type="molecule type" value="Genomic_DNA"/>
</dbReference>
<dbReference type="Proteomes" id="UP000288024">
    <property type="component" value="Unassembled WGS sequence"/>
</dbReference>
<dbReference type="AlphaFoldDB" id="A0A437K3Y4"/>
<keyword evidence="1" id="KW-0472">Membrane</keyword>
<feature type="transmembrane region" description="Helical" evidence="1">
    <location>
        <begin position="222"/>
        <end position="242"/>
    </location>
</feature>
<feature type="transmembrane region" description="Helical" evidence="1">
    <location>
        <begin position="48"/>
        <end position="77"/>
    </location>
</feature>
<name>A0A437K3Y4_9BACI</name>
<keyword evidence="1" id="KW-0812">Transmembrane</keyword>
<proteinExistence type="predicted"/>
<evidence type="ECO:0000313" key="3">
    <source>
        <dbReference type="Proteomes" id="UP000288024"/>
    </source>
</evidence>
<keyword evidence="1" id="KW-1133">Transmembrane helix</keyword>
<evidence type="ECO:0000256" key="1">
    <source>
        <dbReference type="SAM" id="Phobius"/>
    </source>
</evidence>
<evidence type="ECO:0008006" key="4">
    <source>
        <dbReference type="Google" id="ProtNLM"/>
    </source>
</evidence>
<sequence length="247" mass="29138">MRIIKQTTKRKKFYRALAEKDLYPMLLEMGNSKRNIDAFQKKRLLQSLFLMAIFLFFSTLLTQWLYLVMVVGAFLFYKIQYKNIRSKYTTWRFQRHLQFSQFTRLLIPYLKQSKGQVSLYSIFSKLMQRLDDEQDRSSLYRLMSEMSSRPNDIQPFIDYANRSSGTDMSVLFMSTIFDFQQSTFDTSVIDELGRISSEELISGIDEIITFKLKRFIFFPTKIVMSSFVIVLGFAIAMLIANLSTINL</sequence>
<comment type="caution">
    <text evidence="2">The sequence shown here is derived from an EMBL/GenBank/DDBJ whole genome shotgun (WGS) entry which is preliminary data.</text>
</comment>
<reference evidence="2 3" key="1">
    <citation type="submission" date="2019-01" db="EMBL/GenBank/DDBJ databases">
        <title>Bacillus sp. M5HDSG1-1, whole genome shotgun sequence.</title>
        <authorList>
            <person name="Tuo L."/>
        </authorList>
    </citation>
    <scope>NUCLEOTIDE SEQUENCE [LARGE SCALE GENOMIC DNA]</scope>
    <source>
        <strain evidence="2 3">M5HDSG1-1</strain>
    </source>
</reference>
<gene>
    <name evidence="2" type="ORF">EM808_25675</name>
</gene>
<organism evidence="2 3">
    <name type="scientific">Niallia taxi</name>
    <dbReference type="NCBI Taxonomy" id="2499688"/>
    <lineage>
        <taxon>Bacteria</taxon>
        <taxon>Bacillati</taxon>
        <taxon>Bacillota</taxon>
        <taxon>Bacilli</taxon>
        <taxon>Bacillales</taxon>
        <taxon>Bacillaceae</taxon>
        <taxon>Niallia</taxon>
    </lineage>
</organism>
<keyword evidence="3" id="KW-1185">Reference proteome</keyword>
<protein>
    <recommendedName>
        <fullName evidence="4">Type II secretion system protein GspF domain-containing protein</fullName>
    </recommendedName>
</protein>
<accession>A0A437K3Y4</accession>
<evidence type="ECO:0000313" key="2">
    <source>
        <dbReference type="EMBL" id="RVT56997.1"/>
    </source>
</evidence>
<dbReference type="RefSeq" id="WP_127742240.1">
    <property type="nucleotide sequence ID" value="NZ_CAJCKN010000031.1"/>
</dbReference>